<feature type="region of interest" description="Disordered" evidence="1">
    <location>
        <begin position="124"/>
        <end position="217"/>
    </location>
</feature>
<dbReference type="AlphaFoldDB" id="A0A9P3PUQ2"/>
<dbReference type="Proteomes" id="UP001063166">
    <property type="component" value="Unassembled WGS sequence"/>
</dbReference>
<dbReference type="EMBL" id="BRPK01000010">
    <property type="protein sequence ID" value="GLB41657.1"/>
    <property type="molecule type" value="Genomic_DNA"/>
</dbReference>
<evidence type="ECO:0000313" key="2">
    <source>
        <dbReference type="EMBL" id="GLB41657.1"/>
    </source>
</evidence>
<feature type="region of interest" description="Disordered" evidence="1">
    <location>
        <begin position="58"/>
        <end position="99"/>
    </location>
</feature>
<evidence type="ECO:0000313" key="3">
    <source>
        <dbReference type="Proteomes" id="UP001063166"/>
    </source>
</evidence>
<reference evidence="2" key="1">
    <citation type="submission" date="2022-07" db="EMBL/GenBank/DDBJ databases">
        <title>The genome of Lyophyllum shimeji provides insight into the initial evolution of ectomycorrhizal fungal genome.</title>
        <authorList>
            <person name="Kobayashi Y."/>
            <person name="Shibata T."/>
            <person name="Hirakawa H."/>
            <person name="Shigenobu S."/>
            <person name="Nishiyama T."/>
            <person name="Yamada A."/>
            <person name="Hasebe M."/>
            <person name="Kawaguchi M."/>
        </authorList>
    </citation>
    <scope>NUCLEOTIDE SEQUENCE</scope>
    <source>
        <strain evidence="2">AT787</strain>
    </source>
</reference>
<name>A0A9P3PUQ2_LYOSH</name>
<feature type="compositionally biased region" description="Low complexity" evidence="1">
    <location>
        <begin position="66"/>
        <end position="83"/>
    </location>
</feature>
<sequence>MGRALFSTLYPSPAVAVRTEPEYVAPEKWTIWKPFDPESDEFYRDAQREVFTDTEAWRQEQEAARARALATEGGTESSASSEANESDRGSPMAVGSDDPADLIADAYANVDWEPHWIAAGARADWTAPGADGTGEQARPRRVGRPRSTTVSSGPVFLPPSSLRNSTTATELETDASSPPPQSPTARRALNITPISIPNEPSSPSPVSPASPSTPTDNLYAREMHSMLTPSPPPSVSPHVYRWQNRTALAVPASPLSSQGAAGPFTNPSARLSLARINVAPARVRIQNTAI</sequence>
<keyword evidence="3" id="KW-1185">Reference proteome</keyword>
<comment type="caution">
    <text evidence="2">The sequence shown here is derived from an EMBL/GenBank/DDBJ whole genome shotgun (WGS) entry which is preliminary data.</text>
</comment>
<gene>
    <name evidence="2" type="ORF">LshimejAT787_1002570</name>
</gene>
<organism evidence="2 3">
    <name type="scientific">Lyophyllum shimeji</name>
    <name type="common">Hon-shimeji</name>
    <name type="synonym">Tricholoma shimeji</name>
    <dbReference type="NCBI Taxonomy" id="47721"/>
    <lineage>
        <taxon>Eukaryota</taxon>
        <taxon>Fungi</taxon>
        <taxon>Dikarya</taxon>
        <taxon>Basidiomycota</taxon>
        <taxon>Agaricomycotina</taxon>
        <taxon>Agaricomycetes</taxon>
        <taxon>Agaricomycetidae</taxon>
        <taxon>Agaricales</taxon>
        <taxon>Tricholomatineae</taxon>
        <taxon>Lyophyllaceae</taxon>
        <taxon>Lyophyllum</taxon>
    </lineage>
</organism>
<proteinExistence type="predicted"/>
<dbReference type="OrthoDB" id="3265863at2759"/>
<evidence type="ECO:0000256" key="1">
    <source>
        <dbReference type="SAM" id="MobiDB-lite"/>
    </source>
</evidence>
<feature type="compositionally biased region" description="Polar residues" evidence="1">
    <location>
        <begin position="161"/>
        <end position="176"/>
    </location>
</feature>
<protein>
    <submittedName>
        <fullName evidence="2">Uncharacterized protein</fullName>
    </submittedName>
</protein>
<accession>A0A9P3PUQ2</accession>